<comment type="caution">
    <text evidence="2">The sequence shown here is derived from an EMBL/GenBank/DDBJ whole genome shotgun (WGS) entry which is preliminary data.</text>
</comment>
<keyword evidence="3" id="KW-1185">Reference proteome</keyword>
<keyword evidence="1" id="KW-0732">Signal</keyword>
<reference evidence="2 3" key="1">
    <citation type="submission" date="2018-10" db="EMBL/GenBank/DDBJ databases">
        <title>Genomic Encyclopedia of Type Strains, Phase IV (KMG-IV): sequencing the most valuable type-strain genomes for metagenomic binning, comparative biology and taxonomic classification.</title>
        <authorList>
            <person name="Goeker M."/>
        </authorList>
    </citation>
    <scope>NUCLEOTIDE SEQUENCE [LARGE SCALE GENOMIC DNA]</scope>
    <source>
        <strain evidence="2 3">DSM 23841</strain>
    </source>
</reference>
<protein>
    <submittedName>
        <fullName evidence="2">Putative secreted protein</fullName>
    </submittedName>
</protein>
<dbReference type="EMBL" id="RBXP01000011">
    <property type="protein sequence ID" value="RKT60959.1"/>
    <property type="molecule type" value="Genomic_DNA"/>
</dbReference>
<proteinExistence type="predicted"/>
<dbReference type="Gene3D" id="3.30.70.2970">
    <property type="entry name" value="Protein of unknown function (DUF541), domain 2"/>
    <property type="match status" value="1"/>
</dbReference>
<name>A0A495WHV9_9RHOO</name>
<feature type="chain" id="PRO_5019776956" evidence="1">
    <location>
        <begin position="21"/>
        <end position="223"/>
    </location>
</feature>
<dbReference type="PANTHER" id="PTHR34387">
    <property type="entry name" value="SLR1258 PROTEIN"/>
    <property type="match status" value="1"/>
</dbReference>
<feature type="signal peptide" evidence="1">
    <location>
        <begin position="1"/>
        <end position="20"/>
    </location>
</feature>
<dbReference type="GO" id="GO:0006974">
    <property type="term" value="P:DNA damage response"/>
    <property type="evidence" value="ECO:0007669"/>
    <property type="project" value="TreeGrafter"/>
</dbReference>
<evidence type="ECO:0000256" key="1">
    <source>
        <dbReference type="SAM" id="SignalP"/>
    </source>
</evidence>
<dbReference type="OrthoDB" id="7062395at2"/>
<gene>
    <name evidence="2" type="ORF">DFR40_1109</name>
</gene>
<dbReference type="RefSeq" id="WP_121457441.1">
    <property type="nucleotide sequence ID" value="NZ_JAANMQ010000001.1"/>
</dbReference>
<accession>A0A495WHV9</accession>
<dbReference type="AlphaFoldDB" id="A0A495WHV9"/>
<dbReference type="Proteomes" id="UP000270626">
    <property type="component" value="Unassembled WGS sequence"/>
</dbReference>
<evidence type="ECO:0000313" key="3">
    <source>
        <dbReference type="Proteomes" id="UP000270626"/>
    </source>
</evidence>
<evidence type="ECO:0000313" key="2">
    <source>
        <dbReference type="EMBL" id="RKT60959.1"/>
    </source>
</evidence>
<dbReference type="InterPro" id="IPR007497">
    <property type="entry name" value="SIMPL/DUF541"/>
</dbReference>
<dbReference type="InterPro" id="IPR052022">
    <property type="entry name" value="26kDa_periplasmic_antigen"/>
</dbReference>
<sequence>MKKLSALLLSAGLLSAPAFAGTTVELAAEASRPAVNDQVSAVVFSEAQGSNPAELARRVNQDIAAGLQLIRGKAGVSVKTGNQSTYPVYGRDQKIDSWRMRSELVIESRDLGAVSELLGELQQRKLAVGQVSQMPSPQTRRKVEDEATRDAIKAFQERAAVIAGALGKSWKIKQLSVSQQGGAMPVPVFRAAKAMLAEAAPAPLEAGESQLTTTVSGQIELAD</sequence>
<dbReference type="Pfam" id="PF04402">
    <property type="entry name" value="SIMPL"/>
    <property type="match status" value="1"/>
</dbReference>
<dbReference type="Gene3D" id="3.30.110.170">
    <property type="entry name" value="Protein of unknown function (DUF541), domain 1"/>
    <property type="match status" value="1"/>
</dbReference>
<organism evidence="2 3">
    <name type="scientific">Azonexus fungiphilus</name>
    <dbReference type="NCBI Taxonomy" id="146940"/>
    <lineage>
        <taxon>Bacteria</taxon>
        <taxon>Pseudomonadati</taxon>
        <taxon>Pseudomonadota</taxon>
        <taxon>Betaproteobacteria</taxon>
        <taxon>Rhodocyclales</taxon>
        <taxon>Azonexaceae</taxon>
        <taxon>Azonexus</taxon>
    </lineage>
</organism>
<dbReference type="PANTHER" id="PTHR34387:SF1">
    <property type="entry name" value="PERIPLASMIC IMMUNOGENIC PROTEIN"/>
    <property type="match status" value="1"/>
</dbReference>